<evidence type="ECO:0000313" key="2">
    <source>
        <dbReference type="EMBL" id="KNZ40612.1"/>
    </source>
</evidence>
<dbReference type="Gene3D" id="3.40.50.300">
    <property type="entry name" value="P-loop containing nucleotide triphosphate hydrolases"/>
    <property type="match status" value="1"/>
</dbReference>
<gene>
    <name evidence="2" type="ORF">AKG39_16855</name>
</gene>
<evidence type="ECO:0000259" key="1">
    <source>
        <dbReference type="Pfam" id="PF07693"/>
    </source>
</evidence>
<evidence type="ECO:0000313" key="3">
    <source>
        <dbReference type="Proteomes" id="UP000036873"/>
    </source>
</evidence>
<comment type="caution">
    <text evidence="2">The sequence shown here is derived from an EMBL/GenBank/DDBJ whole genome shotgun (WGS) entry which is preliminary data.</text>
</comment>
<proteinExistence type="predicted"/>
<dbReference type="InterPro" id="IPR011646">
    <property type="entry name" value="KAP_P-loop"/>
</dbReference>
<dbReference type="RefSeq" id="WP_050741563.1">
    <property type="nucleotide sequence ID" value="NZ_LGYO01000051.1"/>
</dbReference>
<accession>A0A0L6TX13</accession>
<dbReference type="SUPFAM" id="SSF52540">
    <property type="entry name" value="P-loop containing nucleoside triphosphate hydrolases"/>
    <property type="match status" value="1"/>
</dbReference>
<organism evidence="2 3">
    <name type="scientific">Acetobacterium bakii</name>
    <dbReference type="NCBI Taxonomy" id="52689"/>
    <lineage>
        <taxon>Bacteria</taxon>
        <taxon>Bacillati</taxon>
        <taxon>Bacillota</taxon>
        <taxon>Clostridia</taxon>
        <taxon>Eubacteriales</taxon>
        <taxon>Eubacteriaceae</taxon>
        <taxon>Acetobacterium</taxon>
    </lineage>
</organism>
<protein>
    <recommendedName>
        <fullName evidence="1">KAP NTPase domain-containing protein</fullName>
    </recommendedName>
</protein>
<reference evidence="3" key="1">
    <citation type="submission" date="2015-07" db="EMBL/GenBank/DDBJ databases">
        <title>Draft genome sequence of Acetobacterium bakii DSM 8293, a potential psychrophilic chemical producer through syngas fermentation.</title>
        <authorList>
            <person name="Song Y."/>
            <person name="Hwang S."/>
            <person name="Cho B.-K."/>
        </authorList>
    </citation>
    <scope>NUCLEOTIDE SEQUENCE [LARGE SCALE GENOMIC DNA]</scope>
    <source>
        <strain evidence="3">DSM 8239</strain>
    </source>
</reference>
<name>A0A0L6TX13_9FIRM</name>
<dbReference type="STRING" id="52689.AKG39_16855"/>
<dbReference type="OrthoDB" id="88903at2"/>
<dbReference type="AlphaFoldDB" id="A0A0L6TX13"/>
<feature type="domain" description="KAP NTPase" evidence="1">
    <location>
        <begin position="17"/>
        <end position="315"/>
    </location>
</feature>
<sequence length="445" mass="52676">MKTELTELFSQREKFLEVIYEYNCIENNKICSLNGDWGSGKTFFVNKMIEMNNADSGLNIINFDAWKHQGNRDINAIFLEGIYDDLKTKYYGDDSFYEFLVKNRKKAFEKTWKILLQAIPMGETLRGGIGAGKELIDEFKNSCTFEILNNEIINKFIEEKEFYEILIKMMFPENVDATSTVEKPEKYLIIIDELDRCEPKFAIEIIKKVIYINREIEKINKNVNFLICINKIEFAHQLKHYYGTEYNTEQYFDKIFDYEFELPNGFSHLEYLNLFFNDIGPFTEEDLLFFGRKEIAALFRTLNYRKLRSLANRINSNENFKKCKLESRTNRLYFNMEILKLADYEKYLSIKRIVLQLRADKNITFISYGISTQSNGTIALNSFEDIHEIIQDIKEITVYFSFKFQDHIDVENQVDNETHQMEVTSLKDISNVDIITLIKTYDFSI</sequence>
<dbReference type="InterPro" id="IPR027417">
    <property type="entry name" value="P-loop_NTPase"/>
</dbReference>
<dbReference type="EMBL" id="LGYO01000051">
    <property type="protein sequence ID" value="KNZ40612.1"/>
    <property type="molecule type" value="Genomic_DNA"/>
</dbReference>
<keyword evidence="3" id="KW-1185">Reference proteome</keyword>
<dbReference type="Proteomes" id="UP000036873">
    <property type="component" value="Unassembled WGS sequence"/>
</dbReference>
<dbReference type="Pfam" id="PF07693">
    <property type="entry name" value="KAP_NTPase"/>
    <property type="match status" value="1"/>
</dbReference>